<dbReference type="AlphaFoldDB" id="A0AAQ3QLC2"/>
<name>A0AAQ3QLC2_9LILI</name>
<evidence type="ECO:0000259" key="1">
    <source>
        <dbReference type="Pfam" id="PF05686"/>
    </source>
</evidence>
<dbReference type="InterPro" id="IPR051091">
    <property type="entry name" value="O-Glucosyltr/Glycosyltrsf_90"/>
</dbReference>
<evidence type="ECO:0000313" key="2">
    <source>
        <dbReference type="EMBL" id="WOL13321.1"/>
    </source>
</evidence>
<dbReference type="InterPro" id="IPR006598">
    <property type="entry name" value="CAP10"/>
</dbReference>
<feature type="domain" description="Glycosyl transferase CAP10" evidence="1">
    <location>
        <begin position="1"/>
        <end position="104"/>
    </location>
</feature>
<organism evidence="2 3">
    <name type="scientific">Canna indica</name>
    <name type="common">Indian-shot</name>
    <dbReference type="NCBI Taxonomy" id="4628"/>
    <lineage>
        <taxon>Eukaryota</taxon>
        <taxon>Viridiplantae</taxon>
        <taxon>Streptophyta</taxon>
        <taxon>Embryophyta</taxon>
        <taxon>Tracheophyta</taxon>
        <taxon>Spermatophyta</taxon>
        <taxon>Magnoliopsida</taxon>
        <taxon>Liliopsida</taxon>
        <taxon>Zingiberales</taxon>
        <taxon>Cannaceae</taxon>
        <taxon>Canna</taxon>
    </lineage>
</organism>
<keyword evidence="3" id="KW-1185">Reference proteome</keyword>
<sequence>MGKASSDFFQEEVKMDFVYDYMLHVLTEYAKLLRYKPTLPEKAKEFCLESMACSAPGDVKKFLLESMEKSTHDQEPCTLPPPYTPEELQQLHENRANAIKQKSKHKQESDTRKRYFFSRPLYSAQKLNATKCQNHNTPSSPTLVVQPEVRARHMFAVRPKVRARHMIAVRHASRARQASRGRRMIRVQHIIFKS</sequence>
<evidence type="ECO:0000313" key="3">
    <source>
        <dbReference type="Proteomes" id="UP001327560"/>
    </source>
</evidence>
<protein>
    <recommendedName>
        <fullName evidence="1">Glycosyl transferase CAP10 domain-containing protein</fullName>
    </recommendedName>
</protein>
<proteinExistence type="predicted"/>
<dbReference type="PANTHER" id="PTHR12203">
    <property type="entry name" value="KDEL LYS-ASP-GLU-LEU CONTAINING - RELATED"/>
    <property type="match status" value="1"/>
</dbReference>
<accession>A0AAQ3QLC2</accession>
<gene>
    <name evidence="2" type="ORF">Cni_G22091</name>
</gene>
<reference evidence="2 3" key="1">
    <citation type="submission" date="2023-10" db="EMBL/GenBank/DDBJ databases">
        <title>Chromosome-scale genome assembly provides insights into flower coloration mechanisms of Canna indica.</title>
        <authorList>
            <person name="Li C."/>
        </authorList>
    </citation>
    <scope>NUCLEOTIDE SEQUENCE [LARGE SCALE GENOMIC DNA]</scope>
    <source>
        <tissue evidence="2">Flower</tissue>
    </source>
</reference>
<dbReference type="EMBL" id="CP136896">
    <property type="protein sequence ID" value="WOL13321.1"/>
    <property type="molecule type" value="Genomic_DNA"/>
</dbReference>
<dbReference type="Proteomes" id="UP001327560">
    <property type="component" value="Chromosome 7"/>
</dbReference>
<dbReference type="Pfam" id="PF05686">
    <property type="entry name" value="Glyco_transf_90"/>
    <property type="match status" value="1"/>
</dbReference>
<dbReference type="PANTHER" id="PTHR12203:SF105">
    <property type="entry name" value="OS08G0101800 PROTEIN"/>
    <property type="match status" value="1"/>
</dbReference>